<evidence type="ECO:0000256" key="2">
    <source>
        <dbReference type="ARBA" id="ARBA00022692"/>
    </source>
</evidence>
<feature type="transmembrane region" description="Helical" evidence="6">
    <location>
        <begin position="796"/>
        <end position="819"/>
    </location>
</feature>
<evidence type="ECO:0000259" key="7">
    <source>
        <dbReference type="Pfam" id="PF13515"/>
    </source>
</evidence>
<keyword evidence="9" id="KW-1185">Reference proteome</keyword>
<keyword evidence="3 6" id="KW-1133">Transmembrane helix</keyword>
<dbReference type="InterPro" id="IPR049453">
    <property type="entry name" value="Memb_transporter_dom"/>
</dbReference>
<comment type="caution">
    <text evidence="8">The sequence shown here is derived from an EMBL/GenBank/DDBJ whole genome shotgun (WGS) entry which is preliminary data.</text>
</comment>
<dbReference type="InterPro" id="IPR020966">
    <property type="entry name" value="ALMT"/>
</dbReference>
<dbReference type="GO" id="GO:0015743">
    <property type="term" value="P:malate transport"/>
    <property type="evidence" value="ECO:0007669"/>
    <property type="project" value="InterPro"/>
</dbReference>
<feature type="domain" description="Integral membrane bound transporter" evidence="7">
    <location>
        <begin position="676"/>
        <end position="814"/>
    </location>
</feature>
<evidence type="ECO:0000256" key="3">
    <source>
        <dbReference type="ARBA" id="ARBA00022989"/>
    </source>
</evidence>
<feature type="transmembrane region" description="Helical" evidence="6">
    <location>
        <begin position="708"/>
        <end position="724"/>
    </location>
</feature>
<dbReference type="PRINTS" id="PR02047">
    <property type="entry name" value="BREFELDNASP4"/>
</dbReference>
<evidence type="ECO:0000256" key="1">
    <source>
        <dbReference type="ARBA" id="ARBA00004141"/>
    </source>
</evidence>
<dbReference type="Pfam" id="PF13515">
    <property type="entry name" value="FUSC_2"/>
    <property type="match status" value="1"/>
</dbReference>
<dbReference type="PANTHER" id="PTHR47804:SF1">
    <property type="entry name" value="DUF2421 DOMAIN-CONTAINING PROTEIN"/>
    <property type="match status" value="1"/>
</dbReference>
<feature type="compositionally biased region" description="Polar residues" evidence="5">
    <location>
        <begin position="425"/>
        <end position="438"/>
    </location>
</feature>
<proteinExistence type="predicted"/>
<feature type="region of interest" description="Disordered" evidence="5">
    <location>
        <begin position="414"/>
        <end position="439"/>
    </location>
</feature>
<dbReference type="OrthoDB" id="68611at2759"/>
<evidence type="ECO:0000256" key="4">
    <source>
        <dbReference type="ARBA" id="ARBA00023136"/>
    </source>
</evidence>
<sequence length="1040" mass="115628">MATTPTPTEHHQVNPRASLRHSSYIDPSSGAKLNKTFTLHSFDASNNGQGPVGVDEVSPLLGRERASEDHGRLPARRRLILKSKGYMNQARLFVVSDTGKGIFKCAVAYLLGSLATFVPPLSQLFGRQNSKHMVATITVYFHPARSLGSMLDALLLAATAFLYTAVISLLSMSVTVFFANTVHLIEIGHAIVLIVFLGGGLGLVGWVKLRKSDPLVNIASSLTSLGTITVLTKEGAVQAGDYSLASISQILKMIVAGVIATMLVSILVFPIFARKKLRKSLLDVTDSLSDMLAVITSSFLSGDESELEDSTLSKISEWHKKTSASISQSLKEAKYEHYLLGTERQSLIEARLAQCIERISQSIGGLRSAAAMQFVVTKEPPFGSAMRSDALMTANPFWAGSLGNSKMSVDDRDLLSYFDPPSPRQTPANGKSEQSQNEPPFRTPAQIFELFIENLGPSMRSLAFTLKEILDHFPFDASNNFVVATTPKFKLSLERALELYKETRKQALAVVYTQKDMDRSRPLPVQADWEDAAACCGHFSFSLVEVAESIKEYLIILDELELEAGERPCGRTWNWLKFWRSAEKRRDLDSLDPEFAEIMKRTHQLGLEFLDRPLKVSHKLDSHSGPAQNRVKQWFFGKVDHGASFLRRDDIKFAIKVGLGAMLYALPSFLPSTRPVYSHWRGEWGLLSYMLVCSMTIGASNTTGYSRVLGTCLGAGLAILAWQVSNENPWVLGFFGFCMAYWTAYIIIGKGKGPKGRFIILTYNLVALYAYSLASLDDDDDGDEEDSGRNPLIFTIAWHRVVAVISGCIWGLIITRVIWPISARQKLKEGLSLLWLRMGMIWKRDPLATLTDGVHPDRYMNLREELYLQRFLAKLQGLAEASKSEFDFRRPFPHATYARILKTTEQMLGAFHAMNEMILKDLNVSSGEEALLKATVDERAQLCGRISHLFSVLASSMKLEYSIPSDALPNIDHTRDRLLAKTFAYRASDTQKQNTTDEDYSLLYTYALVTGQLNLGIQQVLNDVEALFGVLDEEALRLGL</sequence>
<accession>W9YVP4</accession>
<evidence type="ECO:0000256" key="5">
    <source>
        <dbReference type="SAM" id="MobiDB-lite"/>
    </source>
</evidence>
<reference evidence="8 9" key="1">
    <citation type="submission" date="2013-03" db="EMBL/GenBank/DDBJ databases">
        <title>The Genome Sequence of Capronia epimyces CBS 606.96.</title>
        <authorList>
            <consortium name="The Broad Institute Genomics Platform"/>
            <person name="Cuomo C."/>
            <person name="de Hoog S."/>
            <person name="Gorbushina A."/>
            <person name="Walker B."/>
            <person name="Young S.K."/>
            <person name="Zeng Q."/>
            <person name="Gargeya S."/>
            <person name="Fitzgerald M."/>
            <person name="Haas B."/>
            <person name="Abouelleil A."/>
            <person name="Allen A.W."/>
            <person name="Alvarado L."/>
            <person name="Arachchi H.M."/>
            <person name="Berlin A.M."/>
            <person name="Chapman S.B."/>
            <person name="Gainer-Dewar J."/>
            <person name="Goldberg J."/>
            <person name="Griggs A."/>
            <person name="Gujja S."/>
            <person name="Hansen M."/>
            <person name="Howarth C."/>
            <person name="Imamovic A."/>
            <person name="Ireland A."/>
            <person name="Larimer J."/>
            <person name="McCowan C."/>
            <person name="Murphy C."/>
            <person name="Pearson M."/>
            <person name="Poon T.W."/>
            <person name="Priest M."/>
            <person name="Roberts A."/>
            <person name="Saif S."/>
            <person name="Shea T."/>
            <person name="Sisk P."/>
            <person name="Sykes S."/>
            <person name="Wortman J."/>
            <person name="Nusbaum C."/>
            <person name="Birren B."/>
        </authorList>
    </citation>
    <scope>NUCLEOTIDE SEQUENCE [LARGE SCALE GENOMIC DNA]</scope>
    <source>
        <strain evidence="8 9">CBS 606.96</strain>
    </source>
</reference>
<dbReference type="HOGENOM" id="CLU_001127_0_0_1"/>
<dbReference type="RefSeq" id="XP_007731608.1">
    <property type="nucleotide sequence ID" value="XM_007733418.1"/>
</dbReference>
<feature type="transmembrane region" description="Helical" evidence="6">
    <location>
        <begin position="153"/>
        <end position="178"/>
    </location>
</feature>
<dbReference type="EMBL" id="AMGY01000003">
    <property type="protein sequence ID" value="EXJ86329.1"/>
    <property type="molecule type" value="Genomic_DNA"/>
</dbReference>
<dbReference type="InterPro" id="IPR052430">
    <property type="entry name" value="IVT-Associated"/>
</dbReference>
<keyword evidence="4 6" id="KW-0472">Membrane</keyword>
<dbReference type="AlphaFoldDB" id="W9YVP4"/>
<dbReference type="Proteomes" id="UP000019478">
    <property type="component" value="Unassembled WGS sequence"/>
</dbReference>
<protein>
    <recommendedName>
        <fullName evidence="7">Integral membrane bound transporter domain-containing protein</fullName>
    </recommendedName>
</protein>
<dbReference type="eggNOG" id="KOG4711">
    <property type="taxonomic scope" value="Eukaryota"/>
</dbReference>
<dbReference type="GO" id="GO:0016020">
    <property type="term" value="C:membrane"/>
    <property type="evidence" value="ECO:0007669"/>
    <property type="project" value="UniProtKB-SubCell"/>
</dbReference>
<comment type="subcellular location">
    <subcellularLocation>
        <location evidence="1">Membrane</location>
        <topology evidence="1">Multi-pass membrane protein</topology>
    </subcellularLocation>
</comment>
<evidence type="ECO:0000313" key="8">
    <source>
        <dbReference type="EMBL" id="EXJ86329.1"/>
    </source>
</evidence>
<gene>
    <name evidence="8" type="ORF">A1O3_03280</name>
</gene>
<name>W9YVP4_9EURO</name>
<feature type="region of interest" description="Disordered" evidence="5">
    <location>
        <begin position="1"/>
        <end position="25"/>
    </location>
</feature>
<dbReference type="Pfam" id="PF11744">
    <property type="entry name" value="ALMT"/>
    <property type="match status" value="1"/>
</dbReference>
<evidence type="ECO:0000256" key="6">
    <source>
        <dbReference type="SAM" id="Phobius"/>
    </source>
</evidence>
<evidence type="ECO:0000313" key="9">
    <source>
        <dbReference type="Proteomes" id="UP000019478"/>
    </source>
</evidence>
<keyword evidence="2 6" id="KW-0812">Transmembrane</keyword>
<dbReference type="GeneID" id="19167408"/>
<feature type="transmembrane region" description="Helical" evidence="6">
    <location>
        <begin position="251"/>
        <end position="272"/>
    </location>
</feature>
<dbReference type="InterPro" id="IPR023244">
    <property type="entry name" value="Brefeldin_A-sensitivity_4"/>
</dbReference>
<organism evidence="8 9">
    <name type="scientific">Capronia epimyces CBS 606.96</name>
    <dbReference type="NCBI Taxonomy" id="1182542"/>
    <lineage>
        <taxon>Eukaryota</taxon>
        <taxon>Fungi</taxon>
        <taxon>Dikarya</taxon>
        <taxon>Ascomycota</taxon>
        <taxon>Pezizomycotina</taxon>
        <taxon>Eurotiomycetes</taxon>
        <taxon>Chaetothyriomycetidae</taxon>
        <taxon>Chaetothyriales</taxon>
        <taxon>Herpotrichiellaceae</taxon>
        <taxon>Capronia</taxon>
    </lineage>
</organism>
<dbReference type="STRING" id="1182542.W9YVP4"/>
<feature type="transmembrane region" description="Helical" evidence="6">
    <location>
        <begin position="730"/>
        <end position="748"/>
    </location>
</feature>
<feature type="transmembrane region" description="Helical" evidence="6">
    <location>
        <begin position="214"/>
        <end position="231"/>
    </location>
</feature>
<feature type="transmembrane region" description="Helical" evidence="6">
    <location>
        <begin position="760"/>
        <end position="776"/>
    </location>
</feature>
<dbReference type="PANTHER" id="PTHR47804">
    <property type="entry name" value="60S RIBOSOMAL PROTEIN L19"/>
    <property type="match status" value="1"/>
</dbReference>
<feature type="transmembrane region" description="Helical" evidence="6">
    <location>
        <begin position="184"/>
        <end position="207"/>
    </location>
</feature>